<comment type="caution">
    <text evidence="1">The sequence shown here is derived from an EMBL/GenBank/DDBJ whole genome shotgun (WGS) entry which is preliminary data.</text>
</comment>
<dbReference type="PRINTS" id="PR00313">
    <property type="entry name" value="CABNDNGRPT"/>
</dbReference>
<name>A0ABX1I5Y8_9GAMM</name>
<dbReference type="Proteomes" id="UP000740754">
    <property type="component" value="Unassembled WGS sequence"/>
</dbReference>
<proteinExistence type="predicted"/>
<evidence type="ECO:0008006" key="3">
    <source>
        <dbReference type="Google" id="ProtNLM"/>
    </source>
</evidence>
<keyword evidence="2" id="KW-1185">Reference proteome</keyword>
<accession>A0ABX1I5Y8</accession>
<evidence type="ECO:0000313" key="1">
    <source>
        <dbReference type="EMBL" id="NKN32897.1"/>
    </source>
</evidence>
<sequence length="971" mass="97674">MALQGFDQAFYLGAKLQQLQANKATAEQWADKTADDLLSTLKAAGMTPEQHYSQYGYAEGLGPNKFFNPNEYALFKGKQLVANNPDLYKDADAAAKAFVEKWPGNLYDHYLQYGAQEGINPSNAFDNDAYFEAKLAALQAAGQKITLDELKDAFADAGLTPVSHFMLYGAKEKLQAPVVPAEEQVDPNVTPGTDFALTGDVDILLPVGAALPEGKTEEDVQRTTNADDNIDAVSSALSSARTLNADDNIDGGEGNDLLKVDMQSNFAGFSKDGGVKNIDTIELVNKGAIDRSFDATGVEGDVHYAVTAEDGTVNLKDLGSLAGGISLSGQSDGTFKAAFVADAVKGTEDTLALGLKDVGTVQTDTVKEAAVAVDVKGVEKAALSVEGDNVVNLSNVSATEYTVAGTGNLQVNALASKLSSFDATNLQGDVDLTVDANSALKNATLQGGSGDDTLTLSGAGTVQYAVGGFETLALANTGKLTFSAAESNGIQNVQATGDMGAEASFAGLGNADMTLGIEGGADAVTLDNSGSTTVNVADEAATADKPPVPVDAGVTLTNSAALTLNVAEHVVYDGTINAAKAESVNIAAAGGFGSATDQAGIIQAGSATELTIGKIGADSTLILQAGKAQQLTLNADADLDLDQFTNASGNAVSSDLSGLQALNATVNGGKLTMGALKAINAITLEGNGEAKLGDLGSGSQADYGITVTAGALSDTDGSGSALEIGTITTKGTDISVDAAKVLGDVDLGAINANGGDVTLSFAGTNGDVTLNGVTGETVEINADGALGKLTTGDVVATTANITGAGLDVNDITVTASKAATVVGGIADDKITVKAVADAKADATLTGGVGADTFTIKAVSGGDDGTLVATITDFELSTDKVAGVTAANLEAIASWEAADAATFLSAAFGGTVAADDITLVNLANTGTAQNAIVYNGDTYLVAEDGTTGFGGTDVIVKLAGVEASTATEVFGA</sequence>
<dbReference type="EMBL" id="JAAXKX010000006">
    <property type="protein sequence ID" value="NKN32897.1"/>
    <property type="molecule type" value="Genomic_DNA"/>
</dbReference>
<evidence type="ECO:0000313" key="2">
    <source>
        <dbReference type="Proteomes" id="UP000740754"/>
    </source>
</evidence>
<reference evidence="1 2" key="1">
    <citation type="submission" date="2020-04" db="EMBL/GenBank/DDBJ databases">
        <title>Draft Whole-Genome sequence of Marichromatium bheemlicum DSM 18632, type strain.</title>
        <authorList>
            <person name="Kyndt J.A."/>
            <person name="Meyer T.E."/>
        </authorList>
    </citation>
    <scope>NUCLEOTIDE SEQUENCE [LARGE SCALE GENOMIC DNA]</scope>
    <source>
        <strain evidence="1 2">DSM 18632</strain>
    </source>
</reference>
<organism evidence="1 2">
    <name type="scientific">Marichromatium bheemlicum</name>
    <dbReference type="NCBI Taxonomy" id="365339"/>
    <lineage>
        <taxon>Bacteria</taxon>
        <taxon>Pseudomonadati</taxon>
        <taxon>Pseudomonadota</taxon>
        <taxon>Gammaproteobacteria</taxon>
        <taxon>Chromatiales</taxon>
        <taxon>Chromatiaceae</taxon>
        <taxon>Marichromatium</taxon>
    </lineage>
</organism>
<gene>
    <name evidence="1" type="ORF">HF203_06650</name>
</gene>
<dbReference type="RefSeq" id="WP_168667882.1">
    <property type="nucleotide sequence ID" value="NZ_JAAXKX010000006.1"/>
</dbReference>
<protein>
    <recommendedName>
        <fullName evidence="3">S-layer protein</fullName>
    </recommendedName>
</protein>